<dbReference type="NCBIfam" id="TIGR03083">
    <property type="entry name" value="maleylpyruvate isomerase family mycothiol-dependent enzyme"/>
    <property type="match status" value="1"/>
</dbReference>
<name>A0ABW4SWH7_9ACTN</name>
<comment type="caution">
    <text evidence="4">The sequence shown here is derived from an EMBL/GenBank/DDBJ whole genome shotgun (WGS) entry which is preliminary data.</text>
</comment>
<dbReference type="InterPro" id="IPR013917">
    <property type="entry name" value="tRNA_wybutosine-synth"/>
</dbReference>
<proteinExistence type="predicted"/>
<keyword evidence="5" id="KW-1185">Reference proteome</keyword>
<dbReference type="RefSeq" id="WP_379574010.1">
    <property type="nucleotide sequence ID" value="NZ_JBHUFV010000033.1"/>
</dbReference>
<dbReference type="InterPro" id="IPR034660">
    <property type="entry name" value="DinB/YfiT-like"/>
</dbReference>
<feature type="domain" description="Mycothiol-dependent maleylpyruvate isomerase metal-binding" evidence="3">
    <location>
        <begin position="9"/>
        <end position="138"/>
    </location>
</feature>
<evidence type="ECO:0000256" key="1">
    <source>
        <dbReference type="SAM" id="MobiDB-lite"/>
    </source>
</evidence>
<dbReference type="InterPro" id="IPR017517">
    <property type="entry name" value="Maleyloyr_isom"/>
</dbReference>
<gene>
    <name evidence="4" type="ORF">ACFSKW_21085</name>
</gene>
<protein>
    <submittedName>
        <fullName evidence="4">TIGR03084 family metal-binding protein</fullName>
    </submittedName>
</protein>
<dbReference type="Gene3D" id="1.20.120.450">
    <property type="entry name" value="dinb family like domain"/>
    <property type="match status" value="1"/>
</dbReference>
<dbReference type="SUPFAM" id="SSF109854">
    <property type="entry name" value="DinB/YfiT-like putative metalloenzymes"/>
    <property type="match status" value="1"/>
</dbReference>
<evidence type="ECO:0000259" key="3">
    <source>
        <dbReference type="Pfam" id="PF11716"/>
    </source>
</evidence>
<dbReference type="NCBIfam" id="TIGR03084">
    <property type="entry name" value="TIGR03084 family metal-binding protein"/>
    <property type="match status" value="1"/>
</dbReference>
<organism evidence="4 5">
    <name type="scientific">Nonomuraea mangrovi</name>
    <dbReference type="NCBI Taxonomy" id="2316207"/>
    <lineage>
        <taxon>Bacteria</taxon>
        <taxon>Bacillati</taxon>
        <taxon>Actinomycetota</taxon>
        <taxon>Actinomycetes</taxon>
        <taxon>Streptosporangiales</taxon>
        <taxon>Streptosporangiaceae</taxon>
        <taxon>Nonomuraea</taxon>
    </lineage>
</organism>
<dbReference type="Pfam" id="PF11716">
    <property type="entry name" value="MDMPI_N"/>
    <property type="match status" value="1"/>
</dbReference>
<evidence type="ECO:0000313" key="4">
    <source>
        <dbReference type="EMBL" id="MFD1933963.1"/>
    </source>
</evidence>
<dbReference type="Pfam" id="PF08608">
    <property type="entry name" value="Wyosine_form"/>
    <property type="match status" value="1"/>
</dbReference>
<dbReference type="EMBL" id="JBHUFV010000033">
    <property type="protein sequence ID" value="MFD1933963.1"/>
    <property type="molecule type" value="Genomic_DNA"/>
</dbReference>
<accession>A0ABW4SWH7</accession>
<dbReference type="InterPro" id="IPR024344">
    <property type="entry name" value="MDMPI_metal-binding"/>
</dbReference>
<dbReference type="InterPro" id="IPR017518">
    <property type="entry name" value="CHP03084"/>
</dbReference>
<feature type="domain" description="tRNA wybutosine-synthesis" evidence="2">
    <location>
        <begin position="174"/>
        <end position="220"/>
    </location>
</feature>
<evidence type="ECO:0000259" key="2">
    <source>
        <dbReference type="Pfam" id="PF08608"/>
    </source>
</evidence>
<reference evidence="5" key="1">
    <citation type="journal article" date="2019" name="Int. J. Syst. Evol. Microbiol.">
        <title>The Global Catalogue of Microorganisms (GCM) 10K type strain sequencing project: providing services to taxonomists for standard genome sequencing and annotation.</title>
        <authorList>
            <consortium name="The Broad Institute Genomics Platform"/>
            <consortium name="The Broad Institute Genome Sequencing Center for Infectious Disease"/>
            <person name="Wu L."/>
            <person name="Ma J."/>
        </authorList>
    </citation>
    <scope>NUCLEOTIDE SEQUENCE [LARGE SCALE GENOMIC DNA]</scope>
    <source>
        <strain evidence="5">ICMP 6774ER</strain>
    </source>
</reference>
<sequence>MDFYPALLTDLRAETADLESLLDGADWELPTPAQGWSVRDQVSHLAWFDEAAVRAVTDPGSLRAGVTETFVDDLVAEARSLSVAEVHAWFRAARARMLDLFATLDPRQRVPWYGPPMSAASFATARLMETWAHGQDVADALAVVRTPTARLRHVATLGVRAMPYGFAVRGRPAPADPVRVELTMPDGTPWTAGALGAADVVRGPMLDFCLLVTQRRHLDDLRLEVQGETARAWTEVAQAFAGPPGKGRDPSGAIQGNSG</sequence>
<dbReference type="Proteomes" id="UP001597368">
    <property type="component" value="Unassembled WGS sequence"/>
</dbReference>
<evidence type="ECO:0000313" key="5">
    <source>
        <dbReference type="Proteomes" id="UP001597368"/>
    </source>
</evidence>
<feature type="region of interest" description="Disordered" evidence="1">
    <location>
        <begin position="240"/>
        <end position="259"/>
    </location>
</feature>